<dbReference type="Gramene" id="CME123CT">
    <property type="protein sequence ID" value="CME123CT"/>
    <property type="gene ID" value="CME123C"/>
</dbReference>
<dbReference type="Gene3D" id="3.40.50.850">
    <property type="entry name" value="Isochorismatase-like"/>
    <property type="match status" value="1"/>
</dbReference>
<dbReference type="Proteomes" id="UP000007014">
    <property type="component" value="Chromosome 5"/>
</dbReference>
<evidence type="ECO:0008006" key="5">
    <source>
        <dbReference type="Google" id="ProtNLM"/>
    </source>
</evidence>
<dbReference type="HOGENOM" id="CLU_327726_0_0_1"/>
<organism evidence="3 4">
    <name type="scientific">Cyanidioschyzon merolae (strain NIES-3377 / 10D)</name>
    <name type="common">Unicellular red alga</name>
    <dbReference type="NCBI Taxonomy" id="280699"/>
    <lineage>
        <taxon>Eukaryota</taxon>
        <taxon>Rhodophyta</taxon>
        <taxon>Bangiophyceae</taxon>
        <taxon>Cyanidiales</taxon>
        <taxon>Cyanidiaceae</taxon>
        <taxon>Cyanidioschyzon</taxon>
    </lineage>
</organism>
<reference evidence="3 4" key="2">
    <citation type="journal article" date="2007" name="BMC Biol.">
        <title>A 100%-complete sequence reveals unusually simple genomic features in the hot-spring red alga Cyanidioschyzon merolae.</title>
        <authorList>
            <person name="Nozaki H."/>
            <person name="Takano H."/>
            <person name="Misumi O."/>
            <person name="Terasawa K."/>
            <person name="Matsuzaki M."/>
            <person name="Maruyama S."/>
            <person name="Nishida K."/>
            <person name="Yagisawa F."/>
            <person name="Yoshida Y."/>
            <person name="Fujiwara T."/>
            <person name="Takio S."/>
            <person name="Tamura K."/>
            <person name="Chung S.J."/>
            <person name="Nakamura S."/>
            <person name="Kuroiwa H."/>
            <person name="Tanaka K."/>
            <person name="Sato N."/>
            <person name="Kuroiwa T."/>
        </authorList>
    </citation>
    <scope>NUCLEOTIDE SEQUENCE [LARGE SCALE GENOMIC DNA]</scope>
    <source>
        <strain evidence="3 4">10D</strain>
    </source>
</reference>
<feature type="transmembrane region" description="Helical" evidence="2">
    <location>
        <begin position="154"/>
        <end position="175"/>
    </location>
</feature>
<dbReference type="OrthoDB" id="10625934at2759"/>
<reference evidence="3 4" key="1">
    <citation type="journal article" date="2004" name="Nature">
        <title>Genome sequence of the ultrasmall unicellular red alga Cyanidioschyzon merolae 10D.</title>
        <authorList>
            <person name="Matsuzaki M."/>
            <person name="Misumi O."/>
            <person name="Shin-i T."/>
            <person name="Maruyama S."/>
            <person name="Takahara M."/>
            <person name="Miyagishima S."/>
            <person name="Mori T."/>
            <person name="Nishida K."/>
            <person name="Yagisawa F."/>
            <person name="Nishida K."/>
            <person name="Yoshida Y."/>
            <person name="Nishimura Y."/>
            <person name="Nakao S."/>
            <person name="Kobayashi T."/>
            <person name="Momoyama Y."/>
            <person name="Higashiyama T."/>
            <person name="Minoda A."/>
            <person name="Sano M."/>
            <person name="Nomoto H."/>
            <person name="Oishi K."/>
            <person name="Hayashi H."/>
            <person name="Ohta F."/>
            <person name="Nishizaka S."/>
            <person name="Haga S."/>
            <person name="Miura S."/>
            <person name="Morishita T."/>
            <person name="Kabeya Y."/>
            <person name="Terasawa K."/>
            <person name="Suzuki Y."/>
            <person name="Ishii Y."/>
            <person name="Asakawa S."/>
            <person name="Takano H."/>
            <person name="Ohta N."/>
            <person name="Kuroiwa H."/>
            <person name="Tanaka K."/>
            <person name="Shimizu N."/>
            <person name="Sugano S."/>
            <person name="Sato N."/>
            <person name="Nozaki H."/>
            <person name="Ogasawara N."/>
            <person name="Kohara Y."/>
            <person name="Kuroiwa T."/>
        </authorList>
    </citation>
    <scope>NUCLEOTIDE SEQUENCE [LARGE SCALE GENOMIC DNA]</scope>
    <source>
        <strain evidence="3 4">10D</strain>
    </source>
</reference>
<accession>M1VAX6</accession>
<keyword evidence="2" id="KW-1133">Transmembrane helix</keyword>
<keyword evidence="2" id="KW-0812">Transmembrane</keyword>
<dbReference type="RefSeq" id="XP_005535628.1">
    <property type="nucleotide sequence ID" value="XM_005535571.1"/>
</dbReference>
<dbReference type="EMBL" id="AP006487">
    <property type="protein sequence ID" value="BAM79342.1"/>
    <property type="molecule type" value="Genomic_DNA"/>
</dbReference>
<dbReference type="KEGG" id="cme:CYME_CME123C"/>
<keyword evidence="4" id="KW-1185">Reference proteome</keyword>
<evidence type="ECO:0000313" key="3">
    <source>
        <dbReference type="EMBL" id="BAM79342.1"/>
    </source>
</evidence>
<dbReference type="InterPro" id="IPR036380">
    <property type="entry name" value="Isochorismatase-like_sf"/>
</dbReference>
<dbReference type="AlphaFoldDB" id="M1VAX6"/>
<dbReference type="SUPFAM" id="SSF52499">
    <property type="entry name" value="Isochorismatase-like hydrolases"/>
    <property type="match status" value="1"/>
</dbReference>
<keyword evidence="2" id="KW-0472">Membrane</keyword>
<name>M1VAX6_CYAM1</name>
<feature type="compositionally biased region" description="Basic and acidic residues" evidence="1">
    <location>
        <begin position="726"/>
        <end position="737"/>
    </location>
</feature>
<protein>
    <recommendedName>
        <fullName evidence="5">Isochorismatase-like domain-containing protein</fullName>
    </recommendedName>
</protein>
<feature type="region of interest" description="Disordered" evidence="1">
    <location>
        <begin position="726"/>
        <end position="751"/>
    </location>
</feature>
<dbReference type="GeneID" id="16992886"/>
<evidence type="ECO:0000256" key="1">
    <source>
        <dbReference type="SAM" id="MobiDB-lite"/>
    </source>
</evidence>
<evidence type="ECO:0000313" key="4">
    <source>
        <dbReference type="Proteomes" id="UP000007014"/>
    </source>
</evidence>
<feature type="compositionally biased region" description="Low complexity" evidence="1">
    <location>
        <begin position="738"/>
        <end position="751"/>
    </location>
</feature>
<evidence type="ECO:0000256" key="2">
    <source>
        <dbReference type="SAM" id="Phobius"/>
    </source>
</evidence>
<sequence length="878" mass="98416">MERDSNIRKYTPVRFMYSFPRISISLYTNRGAVRRKRLKHQKVHPGSLHVLVSSYFDILVYKQGRGSKKETQTSESTRRFASCTRFLVFRYPCIQTGARFEPGRKRPPPRSSRRLFWLRFAFRKAQTPSGLMQEPARRPVNPFRVRSTSLRNKFRVLACFLCAVVCFVLGLALVARSLALNRRFALWYRGSLQPPSAFVLALAQSRNGHSHNQFVYDFADAVDASRSGTAGLMKAVHAAYWSQDLSHHTALLDDEQAPLLYPRRIATFPVRRRALRQSFVDTARLASGMPGPASDPMATAMDATWFADDGWGVASNPNIIAREHYVQERYDRMALIVVDLWDTHWCKTAASRIERLLIPPLNLALREARKRGMLVIHAPTDIVAFLEQRGNAGERRMRDNARRYTTRAKLDALRATTSIVDMAYEAARRTRVLPRPAGCMCSADPQERCEEQYGWSALHPLLDVDPENDVLVADDLVELVAVLEGRGIERVIYVGAHLNLCISSAKRISMYSLNQTWSHVRKTDQSVDGILFARDLVDAFTTYRPAHGRTPDAGLRNVIAFLERDPGGFGSVNLLRDVLALEKDKPKLSIAPWGSLLAPHYFLGGSSVLVTVETSIIGTGDPDIMLAPVHQTISINQSGVYVWREAFGILQTSRLPEIDPSDLVYPGVTAGVYLRLPVSMNSCKYCVELGALLTGGFLREVVALNAGANCSIAKIQERHTSRAAARRSDLDLLEHRPNSGSGSSSSSNFSSVSLPAQCAYRVDIPRDDVSKGELCLCSSWQLRDEVLIRHRRGRLHAARTSAVVTVLDAARGVVIGRTPVLWPRDSRQASDADANHTPWRLCLHTREIRSIWILVQSRSEAELVQRRYSDVVIQHACP</sequence>
<proteinExistence type="predicted"/>
<gene>
    <name evidence="3" type="ORF">CYME_CME123C</name>
</gene>